<accession>A0A9D2GHT8</accession>
<dbReference type="InterPro" id="IPR050248">
    <property type="entry name" value="Polysacc_deacetylase_ArnD"/>
</dbReference>
<feature type="domain" description="NodB homology" evidence="1">
    <location>
        <begin position="29"/>
        <end position="208"/>
    </location>
</feature>
<dbReference type="Gene3D" id="3.20.20.370">
    <property type="entry name" value="Glycoside hydrolase/deacetylase"/>
    <property type="match status" value="1"/>
</dbReference>
<dbReference type="InterPro" id="IPR011330">
    <property type="entry name" value="Glyco_hydro/deAcase_b/a-brl"/>
</dbReference>
<dbReference type="Pfam" id="PF01522">
    <property type="entry name" value="Polysacc_deac_1"/>
    <property type="match status" value="1"/>
</dbReference>
<dbReference type="Proteomes" id="UP000824101">
    <property type="component" value="Unassembled WGS sequence"/>
</dbReference>
<dbReference type="GO" id="GO:0016020">
    <property type="term" value="C:membrane"/>
    <property type="evidence" value="ECO:0007669"/>
    <property type="project" value="TreeGrafter"/>
</dbReference>
<reference evidence="2" key="1">
    <citation type="journal article" date="2021" name="PeerJ">
        <title>Extensive microbial diversity within the chicken gut microbiome revealed by metagenomics and culture.</title>
        <authorList>
            <person name="Gilroy R."/>
            <person name="Ravi A."/>
            <person name="Getino M."/>
            <person name="Pursley I."/>
            <person name="Horton D.L."/>
            <person name="Alikhan N.F."/>
            <person name="Baker D."/>
            <person name="Gharbi K."/>
            <person name="Hall N."/>
            <person name="Watson M."/>
            <person name="Adriaenssens E.M."/>
            <person name="Foster-Nyarko E."/>
            <person name="Jarju S."/>
            <person name="Secka A."/>
            <person name="Antonio M."/>
            <person name="Oren A."/>
            <person name="Chaudhuri R.R."/>
            <person name="La Ragione R."/>
            <person name="Hildebrand F."/>
            <person name="Pallen M.J."/>
        </authorList>
    </citation>
    <scope>NUCLEOTIDE SEQUENCE</scope>
    <source>
        <strain evidence="2">ChiBcec1-1093</strain>
    </source>
</reference>
<dbReference type="CDD" id="cd10917">
    <property type="entry name" value="CE4_NodB_like_6s_7s"/>
    <property type="match status" value="1"/>
</dbReference>
<dbReference type="SUPFAM" id="SSF88713">
    <property type="entry name" value="Glycoside hydrolase/deacetylase"/>
    <property type="match status" value="1"/>
</dbReference>
<evidence type="ECO:0000313" key="3">
    <source>
        <dbReference type="Proteomes" id="UP000824101"/>
    </source>
</evidence>
<reference evidence="2" key="2">
    <citation type="submission" date="2021-04" db="EMBL/GenBank/DDBJ databases">
        <authorList>
            <person name="Gilroy R."/>
        </authorList>
    </citation>
    <scope>NUCLEOTIDE SEQUENCE</scope>
    <source>
        <strain evidence="2">ChiBcec1-1093</strain>
    </source>
</reference>
<dbReference type="PANTHER" id="PTHR10587:SF128">
    <property type="entry name" value="POLYSACCHARIDE DEACETYLASE PDAB-RELATED"/>
    <property type="match status" value="1"/>
</dbReference>
<organism evidence="2 3">
    <name type="scientific">Candidatus Lachnoclostridium stercorigallinarum</name>
    <dbReference type="NCBI Taxonomy" id="2838634"/>
    <lineage>
        <taxon>Bacteria</taxon>
        <taxon>Bacillati</taxon>
        <taxon>Bacillota</taxon>
        <taxon>Clostridia</taxon>
        <taxon>Lachnospirales</taxon>
        <taxon>Lachnospiraceae</taxon>
    </lineage>
</organism>
<dbReference type="PROSITE" id="PS51677">
    <property type="entry name" value="NODB"/>
    <property type="match status" value="1"/>
</dbReference>
<dbReference type="GO" id="GO:0016810">
    <property type="term" value="F:hydrolase activity, acting on carbon-nitrogen (but not peptide) bonds"/>
    <property type="evidence" value="ECO:0007669"/>
    <property type="project" value="InterPro"/>
</dbReference>
<comment type="caution">
    <text evidence="2">The sequence shown here is derived from an EMBL/GenBank/DDBJ whole genome shotgun (WGS) entry which is preliminary data.</text>
</comment>
<dbReference type="InterPro" id="IPR002509">
    <property type="entry name" value="NODB_dom"/>
</dbReference>
<protein>
    <submittedName>
        <fullName evidence="2">Polysaccharide deacetylase family protein</fullName>
    </submittedName>
</protein>
<name>A0A9D2GHT8_9FIRM</name>
<sequence length="235" mass="26351">MRIFQADGTASHLVGKRQLPIYCVQTDKPQVALSFDAAWGNEDTGQIMDILAKHNVKVTFFMTGSWVESFPEDVKYIASQGHDLGNHSESHKNMSQLSDEEIRSELQAVHDKVKALTGQEMTLFRPPYGDYDDQVVAVSRDMGYYPVQWDVDSLDWKDYGTESIINTVLNHKHLGNGSIILMHNGAKYTPAALEAVITGLQDAGYELVPISQLIYQDNYHIDHEGRQIPDSLPDA</sequence>
<dbReference type="EMBL" id="DXBC01000105">
    <property type="protein sequence ID" value="HIZ79458.1"/>
    <property type="molecule type" value="Genomic_DNA"/>
</dbReference>
<dbReference type="GO" id="GO:0005975">
    <property type="term" value="P:carbohydrate metabolic process"/>
    <property type="evidence" value="ECO:0007669"/>
    <property type="project" value="InterPro"/>
</dbReference>
<proteinExistence type="predicted"/>
<dbReference type="PANTHER" id="PTHR10587">
    <property type="entry name" value="GLYCOSYL TRANSFERASE-RELATED"/>
    <property type="match status" value="1"/>
</dbReference>
<evidence type="ECO:0000259" key="1">
    <source>
        <dbReference type="PROSITE" id="PS51677"/>
    </source>
</evidence>
<gene>
    <name evidence="2" type="ORF">IAA17_06680</name>
</gene>
<evidence type="ECO:0000313" key="2">
    <source>
        <dbReference type="EMBL" id="HIZ79458.1"/>
    </source>
</evidence>
<dbReference type="AlphaFoldDB" id="A0A9D2GHT8"/>